<feature type="domain" description="Peptidase M48" evidence="14">
    <location>
        <begin position="67"/>
        <end position="279"/>
    </location>
</feature>
<dbReference type="HAMAP" id="MF_00188">
    <property type="entry name" value="Pept_M48_protease_HtpX"/>
    <property type="match status" value="1"/>
</dbReference>
<keyword evidence="5 12" id="KW-0812">Transmembrane</keyword>
<dbReference type="PANTHER" id="PTHR43221:SF1">
    <property type="entry name" value="PROTEASE HTPX"/>
    <property type="match status" value="1"/>
</dbReference>
<feature type="transmembrane region" description="Helical" evidence="12">
    <location>
        <begin position="142"/>
        <end position="165"/>
    </location>
</feature>
<dbReference type="NCBIfam" id="NF002363">
    <property type="entry name" value="PRK01345.1"/>
    <property type="match status" value="1"/>
</dbReference>
<evidence type="ECO:0000313" key="16">
    <source>
        <dbReference type="Proteomes" id="UP000245629"/>
    </source>
</evidence>
<gene>
    <name evidence="12" type="primary">htpX</name>
    <name evidence="15" type="ORF">DEW08_17115</name>
</gene>
<dbReference type="EMBL" id="CP029353">
    <property type="protein sequence ID" value="AWK87698.1"/>
    <property type="molecule type" value="Genomic_DNA"/>
</dbReference>
<feature type="compositionally biased region" description="Gly residues" evidence="13">
    <location>
        <begin position="289"/>
        <end position="308"/>
    </location>
</feature>
<accession>A0A2S2CT91</accession>
<feature type="binding site" evidence="12">
    <location>
        <position position="131"/>
    </location>
    <ligand>
        <name>Zn(2+)</name>
        <dbReference type="ChEBI" id="CHEBI:29105"/>
        <note>catalytic</note>
    </ligand>
</feature>
<proteinExistence type="inferred from homology"/>
<feature type="binding site" evidence="12">
    <location>
        <position position="135"/>
    </location>
    <ligand>
        <name>Zn(2+)</name>
        <dbReference type="ChEBI" id="CHEBI:29105"/>
        <note>catalytic</note>
    </ligand>
</feature>
<evidence type="ECO:0000256" key="4">
    <source>
        <dbReference type="ARBA" id="ARBA00022670"/>
    </source>
</evidence>
<evidence type="ECO:0000256" key="11">
    <source>
        <dbReference type="ARBA" id="ARBA00023136"/>
    </source>
</evidence>
<dbReference type="EC" id="3.4.24.-" evidence="12"/>
<keyword evidence="4 12" id="KW-0645">Protease</keyword>
<comment type="subcellular location">
    <subcellularLocation>
        <location evidence="1 12">Cell membrane</location>
        <topology evidence="1 12">Multi-pass membrane protein</topology>
    </subcellularLocation>
</comment>
<keyword evidence="7 12" id="KW-0378">Hydrolase</keyword>
<evidence type="ECO:0000256" key="1">
    <source>
        <dbReference type="ARBA" id="ARBA00004651"/>
    </source>
</evidence>
<evidence type="ECO:0000256" key="6">
    <source>
        <dbReference type="ARBA" id="ARBA00022723"/>
    </source>
</evidence>
<dbReference type="Gene3D" id="3.30.2010.10">
    <property type="entry name" value="Metalloproteases ('zincins'), catalytic domain"/>
    <property type="match status" value="1"/>
</dbReference>
<dbReference type="NCBIfam" id="NF002826">
    <property type="entry name" value="PRK03001.1"/>
    <property type="match status" value="1"/>
</dbReference>
<keyword evidence="16" id="KW-1185">Reference proteome</keyword>
<dbReference type="GO" id="GO:0004222">
    <property type="term" value="F:metalloendopeptidase activity"/>
    <property type="evidence" value="ECO:0007669"/>
    <property type="project" value="UniProtKB-UniRule"/>
</dbReference>
<keyword evidence="10 12" id="KW-0482">Metalloprotease</keyword>
<keyword evidence="9 12" id="KW-1133">Transmembrane helix</keyword>
<dbReference type="PANTHER" id="PTHR43221">
    <property type="entry name" value="PROTEASE HTPX"/>
    <property type="match status" value="1"/>
</dbReference>
<dbReference type="CDD" id="cd07336">
    <property type="entry name" value="M48B_HtpX_like"/>
    <property type="match status" value="1"/>
</dbReference>
<dbReference type="RefSeq" id="WP_109329123.1">
    <property type="nucleotide sequence ID" value="NZ_CP029353.1"/>
</dbReference>
<keyword evidence="6 12" id="KW-0479">Metal-binding</keyword>
<sequence>MTSYFKTAVLLAGLTALFMGVGYLLGGKGGLIVAFLVAMAMNLFSYWNSGDMVLSMYGAREVDGYTAPEFHAIVAQLAERAGLPMPRVYIIETDQPNAFATGRDPEHAAVAATTGLLRMLTPEQIAGVMAHELAHVKNRDTLIMTVTATIAGAISMLTNFGLFFGGGSNDERGGSPLGVVGGILVAILAPIAAMVVQMAISRTREFEADRIGAEICGRPLWLADALASIHGYANQIPNPQAEVHPATAHLFIANPLHGRSFADLFSTHPSMEERVHRLQVMAGSGGGFGGGWGGGRGGGGWNGGGSRSSGGWTRPGDVPPQRPRGPWG</sequence>
<evidence type="ECO:0000259" key="14">
    <source>
        <dbReference type="Pfam" id="PF01435"/>
    </source>
</evidence>
<feature type="compositionally biased region" description="Pro residues" evidence="13">
    <location>
        <begin position="317"/>
        <end position="328"/>
    </location>
</feature>
<feature type="transmembrane region" description="Helical" evidence="12">
    <location>
        <begin position="31"/>
        <end position="47"/>
    </location>
</feature>
<dbReference type="GO" id="GO:0008270">
    <property type="term" value="F:zinc ion binding"/>
    <property type="evidence" value="ECO:0007669"/>
    <property type="project" value="UniProtKB-UniRule"/>
</dbReference>
<feature type="active site" evidence="12">
    <location>
        <position position="132"/>
    </location>
</feature>
<dbReference type="GO" id="GO:0006508">
    <property type="term" value="P:proteolysis"/>
    <property type="evidence" value="ECO:0007669"/>
    <property type="project" value="UniProtKB-KW"/>
</dbReference>
<name>A0A2S2CT91_9PROT</name>
<evidence type="ECO:0000256" key="13">
    <source>
        <dbReference type="SAM" id="MobiDB-lite"/>
    </source>
</evidence>
<comment type="similarity">
    <text evidence="2 12">Belongs to the peptidase M48B family.</text>
</comment>
<evidence type="ECO:0000256" key="5">
    <source>
        <dbReference type="ARBA" id="ARBA00022692"/>
    </source>
</evidence>
<comment type="cofactor">
    <cofactor evidence="12">
        <name>Zn(2+)</name>
        <dbReference type="ChEBI" id="CHEBI:29105"/>
    </cofactor>
    <text evidence="12">Binds 1 zinc ion per subunit.</text>
</comment>
<organism evidence="15 16">
    <name type="scientific">Azospirillum thermophilum</name>
    <dbReference type="NCBI Taxonomy" id="2202148"/>
    <lineage>
        <taxon>Bacteria</taxon>
        <taxon>Pseudomonadati</taxon>
        <taxon>Pseudomonadota</taxon>
        <taxon>Alphaproteobacteria</taxon>
        <taxon>Rhodospirillales</taxon>
        <taxon>Azospirillaceae</taxon>
        <taxon>Azospirillum</taxon>
    </lineage>
</organism>
<feature type="transmembrane region" description="Helical" evidence="12">
    <location>
        <begin position="177"/>
        <end position="200"/>
    </location>
</feature>
<feature type="binding site" evidence="12">
    <location>
        <position position="205"/>
    </location>
    <ligand>
        <name>Zn(2+)</name>
        <dbReference type="ChEBI" id="CHEBI:29105"/>
        <note>catalytic</note>
    </ligand>
</feature>
<dbReference type="InterPro" id="IPR001915">
    <property type="entry name" value="Peptidase_M48"/>
</dbReference>
<keyword evidence="11 12" id="KW-0472">Membrane</keyword>
<reference evidence="16" key="1">
    <citation type="submission" date="2018-05" db="EMBL/GenBank/DDBJ databases">
        <title>Azospirillum thermophila sp. nov., a novel isolated from hot spring.</title>
        <authorList>
            <person name="Zhao Z."/>
        </authorList>
    </citation>
    <scope>NUCLEOTIDE SEQUENCE [LARGE SCALE GENOMIC DNA]</scope>
    <source>
        <strain evidence="16">CFH 70021</strain>
    </source>
</reference>
<evidence type="ECO:0000313" key="15">
    <source>
        <dbReference type="EMBL" id="AWK87698.1"/>
    </source>
</evidence>
<dbReference type="Proteomes" id="UP000245629">
    <property type="component" value="Chromosome 2"/>
</dbReference>
<evidence type="ECO:0000256" key="3">
    <source>
        <dbReference type="ARBA" id="ARBA00022475"/>
    </source>
</evidence>
<dbReference type="Pfam" id="PF01435">
    <property type="entry name" value="Peptidase_M48"/>
    <property type="match status" value="1"/>
</dbReference>
<keyword evidence="8 12" id="KW-0862">Zinc</keyword>
<evidence type="ECO:0000256" key="10">
    <source>
        <dbReference type="ARBA" id="ARBA00023049"/>
    </source>
</evidence>
<feature type="region of interest" description="Disordered" evidence="13">
    <location>
        <begin position="289"/>
        <end position="328"/>
    </location>
</feature>
<protein>
    <recommendedName>
        <fullName evidence="12">Protease HtpX homolog</fullName>
        <ecNumber evidence="12">3.4.24.-</ecNumber>
    </recommendedName>
</protein>
<keyword evidence="3 12" id="KW-1003">Cell membrane</keyword>
<dbReference type="OrthoDB" id="15218at2"/>
<evidence type="ECO:0000256" key="8">
    <source>
        <dbReference type="ARBA" id="ARBA00022833"/>
    </source>
</evidence>
<evidence type="ECO:0000256" key="9">
    <source>
        <dbReference type="ARBA" id="ARBA00022989"/>
    </source>
</evidence>
<feature type="transmembrane region" description="Helical" evidence="12">
    <location>
        <begin position="7"/>
        <end position="25"/>
    </location>
</feature>
<dbReference type="InterPro" id="IPR022919">
    <property type="entry name" value="Pept_M48_protease_HtpX"/>
</dbReference>
<evidence type="ECO:0000256" key="2">
    <source>
        <dbReference type="ARBA" id="ARBA00009779"/>
    </source>
</evidence>
<dbReference type="KEGG" id="azz:DEW08_17115"/>
<dbReference type="GO" id="GO:0005886">
    <property type="term" value="C:plasma membrane"/>
    <property type="evidence" value="ECO:0007669"/>
    <property type="project" value="UniProtKB-SubCell"/>
</dbReference>
<dbReference type="InterPro" id="IPR050083">
    <property type="entry name" value="HtpX_protease"/>
</dbReference>
<dbReference type="AlphaFoldDB" id="A0A2S2CT91"/>
<evidence type="ECO:0000256" key="7">
    <source>
        <dbReference type="ARBA" id="ARBA00022801"/>
    </source>
</evidence>
<evidence type="ECO:0000256" key="12">
    <source>
        <dbReference type="HAMAP-Rule" id="MF_00188"/>
    </source>
</evidence>